<feature type="compositionally biased region" description="Low complexity" evidence="1">
    <location>
        <begin position="12"/>
        <end position="23"/>
    </location>
</feature>
<comment type="caution">
    <text evidence="2">The sequence shown here is derived from an EMBL/GenBank/DDBJ whole genome shotgun (WGS) entry which is preliminary data.</text>
</comment>
<name>A0ABQ5GDR8_9ASTR</name>
<accession>A0ABQ5GDR8</accession>
<evidence type="ECO:0000313" key="3">
    <source>
        <dbReference type="Proteomes" id="UP001151760"/>
    </source>
</evidence>
<proteinExistence type="predicted"/>
<keyword evidence="3" id="KW-1185">Reference proteome</keyword>
<dbReference type="Proteomes" id="UP001151760">
    <property type="component" value="Unassembled WGS sequence"/>
</dbReference>
<gene>
    <name evidence="2" type="ORF">Tco_1032744</name>
</gene>
<dbReference type="EMBL" id="BQNB010018354">
    <property type="protein sequence ID" value="GJT73458.1"/>
    <property type="molecule type" value="Genomic_DNA"/>
</dbReference>
<reference evidence="2" key="1">
    <citation type="journal article" date="2022" name="Int. J. Mol. Sci.">
        <title>Draft Genome of Tanacetum Coccineum: Genomic Comparison of Closely Related Tanacetum-Family Plants.</title>
        <authorList>
            <person name="Yamashiro T."/>
            <person name="Shiraishi A."/>
            <person name="Nakayama K."/>
            <person name="Satake H."/>
        </authorList>
    </citation>
    <scope>NUCLEOTIDE SEQUENCE</scope>
</reference>
<reference evidence="2" key="2">
    <citation type="submission" date="2022-01" db="EMBL/GenBank/DDBJ databases">
        <authorList>
            <person name="Yamashiro T."/>
            <person name="Shiraishi A."/>
            <person name="Satake H."/>
            <person name="Nakayama K."/>
        </authorList>
    </citation>
    <scope>NUCLEOTIDE SEQUENCE</scope>
</reference>
<evidence type="ECO:0000313" key="2">
    <source>
        <dbReference type="EMBL" id="GJT73458.1"/>
    </source>
</evidence>
<organism evidence="2 3">
    <name type="scientific">Tanacetum coccineum</name>
    <dbReference type="NCBI Taxonomy" id="301880"/>
    <lineage>
        <taxon>Eukaryota</taxon>
        <taxon>Viridiplantae</taxon>
        <taxon>Streptophyta</taxon>
        <taxon>Embryophyta</taxon>
        <taxon>Tracheophyta</taxon>
        <taxon>Spermatophyta</taxon>
        <taxon>Magnoliopsida</taxon>
        <taxon>eudicotyledons</taxon>
        <taxon>Gunneridae</taxon>
        <taxon>Pentapetalae</taxon>
        <taxon>asterids</taxon>
        <taxon>campanulids</taxon>
        <taxon>Asterales</taxon>
        <taxon>Asteraceae</taxon>
        <taxon>Asteroideae</taxon>
        <taxon>Anthemideae</taxon>
        <taxon>Anthemidinae</taxon>
        <taxon>Tanacetum</taxon>
    </lineage>
</organism>
<evidence type="ECO:0000256" key="1">
    <source>
        <dbReference type="SAM" id="MobiDB-lite"/>
    </source>
</evidence>
<sequence length="116" mass="13181">MTRRNDRLGQIGRASGSRNSGAGRDQRNRGQQSHRAANSGACRRAAGTRLLCYSHLFPKFQDVFPEELPGIPPIRDVIQHLSSSRSRANYKATYRIAQIELKELKDQLQSSWMRDL</sequence>
<protein>
    <submittedName>
        <fullName evidence="2">Uncharacterized protein</fullName>
    </submittedName>
</protein>
<feature type="region of interest" description="Disordered" evidence="1">
    <location>
        <begin position="1"/>
        <end position="41"/>
    </location>
</feature>